<dbReference type="EMBL" id="JASNWA010000011">
    <property type="protein sequence ID" value="KAK3167206.1"/>
    <property type="molecule type" value="Genomic_DNA"/>
</dbReference>
<comment type="caution">
    <text evidence="2">The sequence shown here is derived from an EMBL/GenBank/DDBJ whole genome shotgun (WGS) entry which is preliminary data.</text>
</comment>
<gene>
    <name evidence="2" type="ORF">OEA41_010332</name>
</gene>
<proteinExistence type="predicted"/>
<dbReference type="AlphaFoldDB" id="A0AAD9YWD5"/>
<reference evidence="2" key="1">
    <citation type="submission" date="2022-11" db="EMBL/GenBank/DDBJ databases">
        <title>Chromosomal genome sequence assembly and mating type (MAT) locus characterization of the leprose asexual lichenized fungus Lepraria neglecta (Nyl.) Erichsen.</title>
        <authorList>
            <person name="Allen J.L."/>
            <person name="Pfeffer B."/>
        </authorList>
    </citation>
    <scope>NUCLEOTIDE SEQUENCE</scope>
    <source>
        <strain evidence="2">Allen 5258</strain>
    </source>
</reference>
<protein>
    <submittedName>
        <fullName evidence="2">Uncharacterized protein</fullName>
    </submittedName>
</protein>
<organism evidence="2 3">
    <name type="scientific">Lepraria neglecta</name>
    <dbReference type="NCBI Taxonomy" id="209136"/>
    <lineage>
        <taxon>Eukaryota</taxon>
        <taxon>Fungi</taxon>
        <taxon>Dikarya</taxon>
        <taxon>Ascomycota</taxon>
        <taxon>Pezizomycotina</taxon>
        <taxon>Lecanoromycetes</taxon>
        <taxon>OSLEUM clade</taxon>
        <taxon>Lecanoromycetidae</taxon>
        <taxon>Lecanorales</taxon>
        <taxon>Lecanorineae</taxon>
        <taxon>Stereocaulaceae</taxon>
        <taxon>Lepraria</taxon>
    </lineage>
</organism>
<feature type="region of interest" description="Disordered" evidence="1">
    <location>
        <begin position="67"/>
        <end position="86"/>
    </location>
</feature>
<feature type="compositionally biased region" description="Basic and acidic residues" evidence="1">
    <location>
        <begin position="67"/>
        <end position="79"/>
    </location>
</feature>
<evidence type="ECO:0000313" key="2">
    <source>
        <dbReference type="EMBL" id="KAK3167206.1"/>
    </source>
</evidence>
<evidence type="ECO:0000313" key="3">
    <source>
        <dbReference type="Proteomes" id="UP001276659"/>
    </source>
</evidence>
<name>A0AAD9YWD5_9LECA</name>
<dbReference type="Proteomes" id="UP001276659">
    <property type="component" value="Unassembled WGS sequence"/>
</dbReference>
<evidence type="ECO:0000256" key="1">
    <source>
        <dbReference type="SAM" id="MobiDB-lite"/>
    </source>
</evidence>
<accession>A0AAD9YWD5</accession>
<keyword evidence="3" id="KW-1185">Reference proteome</keyword>
<sequence>MANWDTSAILKITISKWQLDGVERRRNRARDWYYWGGFQDVICVYKLDCKKALEKEKAWGIDADDKDAANKDFEDHGSRDNGSTAK</sequence>